<feature type="non-terminal residue" evidence="8">
    <location>
        <position position="1"/>
    </location>
</feature>
<dbReference type="EMBL" id="JAXCGZ010020760">
    <property type="protein sequence ID" value="KAK7065547.1"/>
    <property type="molecule type" value="Genomic_DNA"/>
</dbReference>
<reference evidence="8 9" key="1">
    <citation type="submission" date="2023-11" db="EMBL/GenBank/DDBJ databases">
        <title>Halocaridina rubra genome assembly.</title>
        <authorList>
            <person name="Smith C."/>
        </authorList>
    </citation>
    <scope>NUCLEOTIDE SEQUENCE [LARGE SCALE GENOMIC DNA]</scope>
    <source>
        <strain evidence="8">EP-1</strain>
        <tissue evidence="8">Whole</tissue>
    </source>
</reference>
<evidence type="ECO:0000256" key="5">
    <source>
        <dbReference type="ARBA" id="ARBA00023136"/>
    </source>
</evidence>
<feature type="transmembrane region" description="Helical" evidence="6">
    <location>
        <begin position="12"/>
        <end position="28"/>
    </location>
</feature>
<evidence type="ECO:0000313" key="8">
    <source>
        <dbReference type="EMBL" id="KAK7065547.1"/>
    </source>
</evidence>
<keyword evidence="9" id="KW-1185">Reference proteome</keyword>
<dbReference type="Gene3D" id="1.20.1250.20">
    <property type="entry name" value="MFS general substrate transporter like domains"/>
    <property type="match status" value="1"/>
</dbReference>
<dbReference type="PANTHER" id="PTHR16172:SF30">
    <property type="entry name" value="SUGAR BABY, ISOFORM C"/>
    <property type="match status" value="1"/>
</dbReference>
<dbReference type="InterPro" id="IPR051717">
    <property type="entry name" value="MFS_MFSD6"/>
</dbReference>
<dbReference type="AlphaFoldDB" id="A0AAN8WG27"/>
<dbReference type="SUPFAM" id="SSF103473">
    <property type="entry name" value="MFS general substrate transporter"/>
    <property type="match status" value="1"/>
</dbReference>
<comment type="caution">
    <text evidence="8">The sequence shown here is derived from an EMBL/GenBank/DDBJ whole genome shotgun (WGS) entry which is preliminary data.</text>
</comment>
<dbReference type="GO" id="GO:0016020">
    <property type="term" value="C:membrane"/>
    <property type="evidence" value="ECO:0007669"/>
    <property type="project" value="UniProtKB-SubCell"/>
</dbReference>
<comment type="subcellular location">
    <subcellularLocation>
        <location evidence="1">Membrane</location>
        <topology evidence="1">Multi-pass membrane protein</topology>
    </subcellularLocation>
</comment>
<dbReference type="InterPro" id="IPR036259">
    <property type="entry name" value="MFS_trans_sf"/>
</dbReference>
<dbReference type="Pfam" id="PF12832">
    <property type="entry name" value="MFS_1_like"/>
    <property type="match status" value="1"/>
</dbReference>
<gene>
    <name evidence="8" type="ORF">SK128_001431</name>
</gene>
<keyword evidence="5 6" id="KW-0472">Membrane</keyword>
<organism evidence="8 9">
    <name type="scientific">Halocaridina rubra</name>
    <name type="common">Hawaiian red shrimp</name>
    <dbReference type="NCBI Taxonomy" id="373956"/>
    <lineage>
        <taxon>Eukaryota</taxon>
        <taxon>Metazoa</taxon>
        <taxon>Ecdysozoa</taxon>
        <taxon>Arthropoda</taxon>
        <taxon>Crustacea</taxon>
        <taxon>Multicrustacea</taxon>
        <taxon>Malacostraca</taxon>
        <taxon>Eumalacostraca</taxon>
        <taxon>Eucarida</taxon>
        <taxon>Decapoda</taxon>
        <taxon>Pleocyemata</taxon>
        <taxon>Caridea</taxon>
        <taxon>Atyoidea</taxon>
        <taxon>Atyidae</taxon>
        <taxon>Halocaridina</taxon>
    </lineage>
</organism>
<evidence type="ECO:0000256" key="1">
    <source>
        <dbReference type="ARBA" id="ARBA00004141"/>
    </source>
</evidence>
<feature type="domain" description="Major facilitator superfamily (MFS) profile" evidence="7">
    <location>
        <begin position="1"/>
        <end position="79"/>
    </location>
</feature>
<dbReference type="Proteomes" id="UP001381693">
    <property type="component" value="Unassembled WGS sequence"/>
</dbReference>
<feature type="non-terminal residue" evidence="8">
    <location>
        <position position="79"/>
    </location>
</feature>
<keyword evidence="3 6" id="KW-0812">Transmembrane</keyword>
<dbReference type="InterPro" id="IPR024989">
    <property type="entry name" value="MFS_assoc_dom"/>
</dbReference>
<name>A0AAN8WG27_HALRR</name>
<evidence type="ECO:0000259" key="7">
    <source>
        <dbReference type="PROSITE" id="PS50850"/>
    </source>
</evidence>
<dbReference type="InterPro" id="IPR020846">
    <property type="entry name" value="MFS_dom"/>
</dbReference>
<evidence type="ECO:0000256" key="3">
    <source>
        <dbReference type="ARBA" id="ARBA00022692"/>
    </source>
</evidence>
<dbReference type="PANTHER" id="PTHR16172">
    <property type="entry name" value="MAJOR FACILITATOR SUPERFAMILY DOMAIN-CONTAINING PROTEIN 6-LIKE"/>
    <property type="match status" value="1"/>
</dbReference>
<dbReference type="GO" id="GO:0022857">
    <property type="term" value="F:transmembrane transporter activity"/>
    <property type="evidence" value="ECO:0007669"/>
    <property type="project" value="InterPro"/>
</dbReference>
<keyword evidence="4 6" id="KW-1133">Transmembrane helix</keyword>
<protein>
    <recommendedName>
        <fullName evidence="7">Major facilitator superfamily (MFS) profile domain-containing protein</fullName>
    </recommendedName>
</protein>
<feature type="transmembrane region" description="Helical" evidence="6">
    <location>
        <begin position="34"/>
        <end position="54"/>
    </location>
</feature>
<evidence type="ECO:0000313" key="9">
    <source>
        <dbReference type="Proteomes" id="UP001381693"/>
    </source>
</evidence>
<evidence type="ECO:0000256" key="2">
    <source>
        <dbReference type="ARBA" id="ARBA00005241"/>
    </source>
</evidence>
<comment type="similarity">
    <text evidence="2">Belongs to the major facilitator superfamily. MFSD6 family.</text>
</comment>
<dbReference type="PROSITE" id="PS50850">
    <property type="entry name" value="MFS"/>
    <property type="match status" value="1"/>
</dbReference>
<evidence type="ECO:0000256" key="6">
    <source>
        <dbReference type="SAM" id="Phobius"/>
    </source>
</evidence>
<sequence length="79" mass="8676">YIIAKIGNIHTFSLNLAVSSFRLLLYAVTTNPWLFIPIHLLHGVAFGVFVANMVSYANYLAPKGSQATLQSMTLASYTI</sequence>
<evidence type="ECO:0000256" key="4">
    <source>
        <dbReference type="ARBA" id="ARBA00022989"/>
    </source>
</evidence>
<proteinExistence type="inferred from homology"/>
<accession>A0AAN8WG27</accession>